<evidence type="ECO:0000259" key="1">
    <source>
        <dbReference type="Pfam" id="PF01872"/>
    </source>
</evidence>
<reference evidence="2" key="1">
    <citation type="submission" date="2021-05" db="EMBL/GenBank/DDBJ databases">
        <authorList>
            <person name="Pietrasiak N."/>
            <person name="Ward R."/>
            <person name="Stajich J.E."/>
            <person name="Kurbessoian T."/>
        </authorList>
    </citation>
    <scope>NUCLEOTIDE SEQUENCE</scope>
    <source>
        <strain evidence="2">UHER 2000/2452</strain>
    </source>
</reference>
<dbReference type="EMBL" id="JAHHHD010000011">
    <property type="protein sequence ID" value="MBW4659324.1"/>
    <property type="molecule type" value="Genomic_DNA"/>
</dbReference>
<evidence type="ECO:0000313" key="3">
    <source>
        <dbReference type="Proteomes" id="UP000757435"/>
    </source>
</evidence>
<dbReference type="Gene3D" id="3.40.430.10">
    <property type="entry name" value="Dihydrofolate Reductase, subunit A"/>
    <property type="match status" value="1"/>
</dbReference>
<dbReference type="SUPFAM" id="SSF53597">
    <property type="entry name" value="Dihydrofolate reductase-like"/>
    <property type="match status" value="1"/>
</dbReference>
<dbReference type="AlphaFoldDB" id="A0A951QB42"/>
<feature type="domain" description="Bacterial bifunctional deaminase-reductase C-terminal" evidence="1">
    <location>
        <begin position="3"/>
        <end position="169"/>
    </location>
</feature>
<accession>A0A951QB42</accession>
<organism evidence="2 3">
    <name type="scientific">Drouetiella hepatica Uher 2000/2452</name>
    <dbReference type="NCBI Taxonomy" id="904376"/>
    <lineage>
        <taxon>Bacteria</taxon>
        <taxon>Bacillati</taxon>
        <taxon>Cyanobacteriota</taxon>
        <taxon>Cyanophyceae</taxon>
        <taxon>Oculatellales</taxon>
        <taxon>Oculatellaceae</taxon>
        <taxon>Drouetiella</taxon>
    </lineage>
</organism>
<proteinExistence type="predicted"/>
<gene>
    <name evidence="2" type="ORF">KME15_11665</name>
</gene>
<protein>
    <submittedName>
        <fullName evidence="2">Dihydrofolate reductase family protein</fullName>
    </submittedName>
</protein>
<dbReference type="GO" id="GO:0009231">
    <property type="term" value="P:riboflavin biosynthetic process"/>
    <property type="evidence" value="ECO:0007669"/>
    <property type="project" value="InterPro"/>
</dbReference>
<reference evidence="2" key="2">
    <citation type="journal article" date="2022" name="Microbiol. Resour. Announc.">
        <title>Metagenome Sequencing to Explore Phylogenomics of Terrestrial Cyanobacteria.</title>
        <authorList>
            <person name="Ward R.D."/>
            <person name="Stajich J.E."/>
            <person name="Johansen J.R."/>
            <person name="Huntemann M."/>
            <person name="Clum A."/>
            <person name="Foster B."/>
            <person name="Foster B."/>
            <person name="Roux S."/>
            <person name="Palaniappan K."/>
            <person name="Varghese N."/>
            <person name="Mukherjee S."/>
            <person name="Reddy T.B.K."/>
            <person name="Daum C."/>
            <person name="Copeland A."/>
            <person name="Chen I.A."/>
            <person name="Ivanova N.N."/>
            <person name="Kyrpides N.C."/>
            <person name="Shapiro N."/>
            <person name="Eloe-Fadrosh E.A."/>
            <person name="Pietrasiak N."/>
        </authorList>
    </citation>
    <scope>NUCLEOTIDE SEQUENCE</scope>
    <source>
        <strain evidence="2">UHER 2000/2452</strain>
    </source>
</reference>
<dbReference type="PANTHER" id="PTHR38011">
    <property type="entry name" value="DIHYDROFOLATE REDUCTASE FAMILY PROTEIN (AFU_ORTHOLOGUE AFUA_8G06820)"/>
    <property type="match status" value="1"/>
</dbReference>
<dbReference type="InterPro" id="IPR050765">
    <property type="entry name" value="Riboflavin_Biosynth_HTPR"/>
</dbReference>
<dbReference type="InterPro" id="IPR002734">
    <property type="entry name" value="RibDG_C"/>
</dbReference>
<sequence>MTTIALYIATSLDGYIARKNGSVDWLSTVETGETDYGYADFYQSVDALVMGRKTYEASVALGSGEWVYPGKPCYVFTRQYQTSKQSDVFFTSGLPDRFVRDMAAEGLQRVWLVGGAELVASFLKLQLIDEFILSIVPIFLGEGISLFTPPSSEVSLTVTDVQQYPSGLVQLKYKQIDRARSILS</sequence>
<dbReference type="PANTHER" id="PTHR38011:SF11">
    <property type="entry name" value="2,5-DIAMINO-6-RIBOSYLAMINO-4(3H)-PYRIMIDINONE 5'-PHOSPHATE REDUCTASE"/>
    <property type="match status" value="1"/>
</dbReference>
<dbReference type="InterPro" id="IPR024072">
    <property type="entry name" value="DHFR-like_dom_sf"/>
</dbReference>
<comment type="caution">
    <text evidence="2">The sequence shown here is derived from an EMBL/GenBank/DDBJ whole genome shotgun (WGS) entry which is preliminary data.</text>
</comment>
<evidence type="ECO:0000313" key="2">
    <source>
        <dbReference type="EMBL" id="MBW4659324.1"/>
    </source>
</evidence>
<dbReference type="Pfam" id="PF01872">
    <property type="entry name" value="RibD_C"/>
    <property type="match status" value="1"/>
</dbReference>
<dbReference type="Proteomes" id="UP000757435">
    <property type="component" value="Unassembled WGS sequence"/>
</dbReference>
<name>A0A951QB42_9CYAN</name>
<dbReference type="GO" id="GO:0008703">
    <property type="term" value="F:5-amino-6-(5-phosphoribosylamino)uracil reductase activity"/>
    <property type="evidence" value="ECO:0007669"/>
    <property type="project" value="InterPro"/>
</dbReference>